<keyword evidence="2" id="KW-0732">Signal</keyword>
<dbReference type="Proteomes" id="UP000231501">
    <property type="component" value="Unassembled WGS sequence"/>
</dbReference>
<comment type="caution">
    <text evidence="3">The sequence shown here is derived from an EMBL/GenBank/DDBJ whole genome shotgun (WGS) entry which is preliminary data.</text>
</comment>
<sequence>MHLRKLAWAMPLMLAATAAQADSSGSFLEGAKLAALSRPEAAAPAHSPSHRHPASVRTASPAQTPVLQTVAPPSPSSAIDTEDEPGDASFEIRNFFTLVVALALVGWIQRRRRDV</sequence>
<name>A0A2G9CB90_9BURK</name>
<evidence type="ECO:0000313" key="4">
    <source>
        <dbReference type="Proteomes" id="UP000231501"/>
    </source>
</evidence>
<feature type="compositionally biased region" description="Low complexity" evidence="1">
    <location>
        <begin position="38"/>
        <end position="47"/>
    </location>
</feature>
<feature type="chain" id="PRO_5013890144" description="PEP-CTERM sorting domain-containing protein" evidence="2">
    <location>
        <begin position="22"/>
        <end position="115"/>
    </location>
</feature>
<feature type="compositionally biased region" description="Polar residues" evidence="1">
    <location>
        <begin position="57"/>
        <end position="67"/>
    </location>
</feature>
<accession>A0A2G9CB90</accession>
<reference evidence="3 4" key="1">
    <citation type="submission" date="2017-11" db="EMBL/GenBank/DDBJ databases">
        <title>Draft genome sequence of Mitsuaria sp. HWN-4.</title>
        <authorList>
            <person name="Gundlapally S.R."/>
        </authorList>
    </citation>
    <scope>NUCLEOTIDE SEQUENCE [LARGE SCALE GENOMIC DNA]</scope>
    <source>
        <strain evidence="3 4">HWN-4</strain>
    </source>
</reference>
<feature type="signal peptide" evidence="2">
    <location>
        <begin position="1"/>
        <end position="21"/>
    </location>
</feature>
<dbReference type="OrthoDB" id="9155280at2"/>
<keyword evidence="4" id="KW-1185">Reference proteome</keyword>
<gene>
    <name evidence="3" type="ORF">CS062_08345</name>
</gene>
<dbReference type="RefSeq" id="WP_099861161.1">
    <property type="nucleotide sequence ID" value="NZ_PEOG01000018.1"/>
</dbReference>
<dbReference type="EMBL" id="PEOG01000018">
    <property type="protein sequence ID" value="PIM53612.1"/>
    <property type="molecule type" value="Genomic_DNA"/>
</dbReference>
<feature type="region of interest" description="Disordered" evidence="1">
    <location>
        <begin position="38"/>
        <end position="85"/>
    </location>
</feature>
<dbReference type="AlphaFoldDB" id="A0A2G9CB90"/>
<protein>
    <recommendedName>
        <fullName evidence="5">PEP-CTERM sorting domain-containing protein</fullName>
    </recommendedName>
</protein>
<evidence type="ECO:0000313" key="3">
    <source>
        <dbReference type="EMBL" id="PIM53612.1"/>
    </source>
</evidence>
<evidence type="ECO:0008006" key="5">
    <source>
        <dbReference type="Google" id="ProtNLM"/>
    </source>
</evidence>
<organism evidence="3 4">
    <name type="scientific">Roseateles chitinivorans</name>
    <dbReference type="NCBI Taxonomy" id="2917965"/>
    <lineage>
        <taxon>Bacteria</taxon>
        <taxon>Pseudomonadati</taxon>
        <taxon>Pseudomonadota</taxon>
        <taxon>Betaproteobacteria</taxon>
        <taxon>Burkholderiales</taxon>
        <taxon>Sphaerotilaceae</taxon>
        <taxon>Roseateles</taxon>
    </lineage>
</organism>
<proteinExistence type="predicted"/>
<evidence type="ECO:0000256" key="2">
    <source>
        <dbReference type="SAM" id="SignalP"/>
    </source>
</evidence>
<evidence type="ECO:0000256" key="1">
    <source>
        <dbReference type="SAM" id="MobiDB-lite"/>
    </source>
</evidence>